<comment type="subcellular location">
    <subcellularLocation>
        <location evidence="11">Cell inner membrane</location>
        <topology evidence="11">Multi-pass membrane protein</topology>
    </subcellularLocation>
    <subcellularLocation>
        <location evidence="2 10">Cell membrane</location>
        <topology evidence="2 10">Multi-pass membrane protein</topology>
    </subcellularLocation>
</comment>
<feature type="transmembrane region" description="Helical" evidence="10">
    <location>
        <begin position="20"/>
        <end position="40"/>
    </location>
</feature>
<evidence type="ECO:0000256" key="8">
    <source>
        <dbReference type="ARBA" id="ARBA00022989"/>
    </source>
</evidence>
<keyword evidence="5" id="KW-1003">Cell membrane</keyword>
<evidence type="ECO:0000256" key="1">
    <source>
        <dbReference type="ARBA" id="ARBA00002949"/>
    </source>
</evidence>
<keyword evidence="8 10" id="KW-1133">Transmembrane helix</keyword>
<dbReference type="Proteomes" id="UP001259982">
    <property type="component" value="Unassembled WGS sequence"/>
</dbReference>
<evidence type="ECO:0000256" key="6">
    <source>
        <dbReference type="ARBA" id="ARBA00022505"/>
    </source>
</evidence>
<organism evidence="13 14">
    <name type="scientific">Spectribacter acetivorans</name>
    <dbReference type="NCBI Taxonomy" id="3075603"/>
    <lineage>
        <taxon>Bacteria</taxon>
        <taxon>Pseudomonadati</taxon>
        <taxon>Pseudomonadota</taxon>
        <taxon>Gammaproteobacteria</taxon>
        <taxon>Salinisphaerales</taxon>
        <taxon>Salinisphaeraceae</taxon>
        <taxon>Spectribacter</taxon>
    </lineage>
</organism>
<keyword evidence="6 11" id="KW-0500">Molybdenum</keyword>
<feature type="transmembrane region" description="Helical" evidence="10">
    <location>
        <begin position="92"/>
        <end position="112"/>
    </location>
</feature>
<evidence type="ECO:0000313" key="13">
    <source>
        <dbReference type="EMBL" id="MDT0618807.1"/>
    </source>
</evidence>
<dbReference type="CDD" id="cd06261">
    <property type="entry name" value="TM_PBP2"/>
    <property type="match status" value="1"/>
</dbReference>
<feature type="domain" description="ABC transmembrane type-1" evidence="12">
    <location>
        <begin position="14"/>
        <end position="220"/>
    </location>
</feature>
<feature type="transmembrane region" description="Helical" evidence="10">
    <location>
        <begin position="52"/>
        <end position="72"/>
    </location>
</feature>
<keyword evidence="7 10" id="KW-0812">Transmembrane</keyword>
<dbReference type="PROSITE" id="PS50928">
    <property type="entry name" value="ABC_TM1"/>
    <property type="match status" value="1"/>
</dbReference>
<dbReference type="InterPro" id="IPR000515">
    <property type="entry name" value="MetI-like"/>
</dbReference>
<evidence type="ECO:0000256" key="5">
    <source>
        <dbReference type="ARBA" id="ARBA00022475"/>
    </source>
</evidence>
<gene>
    <name evidence="13" type="primary">modB</name>
    <name evidence="13" type="ORF">RM531_10010</name>
</gene>
<comment type="caution">
    <text evidence="11">Lacks conserved residue(s) required for the propagation of feature annotation.</text>
</comment>
<evidence type="ECO:0000256" key="4">
    <source>
        <dbReference type="ARBA" id="ARBA00022448"/>
    </source>
</evidence>
<dbReference type="PANTHER" id="PTHR30183">
    <property type="entry name" value="MOLYBDENUM TRANSPORT SYSTEM PERMEASE PROTEIN MODB"/>
    <property type="match status" value="1"/>
</dbReference>
<dbReference type="NCBIfam" id="TIGR02141">
    <property type="entry name" value="modB_ABC"/>
    <property type="match status" value="1"/>
</dbReference>
<evidence type="ECO:0000256" key="11">
    <source>
        <dbReference type="RuleBase" id="RU365097"/>
    </source>
</evidence>
<dbReference type="Pfam" id="PF00528">
    <property type="entry name" value="BPD_transp_1"/>
    <property type="match status" value="1"/>
</dbReference>
<dbReference type="PANTHER" id="PTHR30183:SF8">
    <property type="entry name" value="MOLYBDENUM TRANSPORT SYSTEM PERMEASE"/>
    <property type="match status" value="1"/>
</dbReference>
<evidence type="ECO:0000256" key="2">
    <source>
        <dbReference type="ARBA" id="ARBA00004651"/>
    </source>
</evidence>
<reference evidence="13 14" key="1">
    <citation type="submission" date="2023-09" db="EMBL/GenBank/DDBJ databases">
        <authorList>
            <person name="Rey-Velasco X."/>
        </authorList>
    </citation>
    <scope>NUCLEOTIDE SEQUENCE [LARGE SCALE GENOMIC DNA]</scope>
    <source>
        <strain evidence="13 14">P385</strain>
    </source>
</reference>
<keyword evidence="14" id="KW-1185">Reference proteome</keyword>
<protein>
    <recommendedName>
        <fullName evidence="11">Molybdenum transport system permease</fullName>
    </recommendedName>
</protein>
<evidence type="ECO:0000256" key="9">
    <source>
        <dbReference type="ARBA" id="ARBA00023136"/>
    </source>
</evidence>
<name>A0ABU3B8K4_9GAMM</name>
<keyword evidence="11" id="KW-0997">Cell inner membrane</keyword>
<keyword evidence="9 10" id="KW-0472">Membrane</keyword>
<comment type="similarity">
    <text evidence="3 11">Belongs to the binding-protein-dependent transport system permease family. CysTW subfamily.</text>
</comment>
<evidence type="ECO:0000259" key="12">
    <source>
        <dbReference type="PROSITE" id="PS50928"/>
    </source>
</evidence>
<evidence type="ECO:0000256" key="7">
    <source>
        <dbReference type="ARBA" id="ARBA00022692"/>
    </source>
</evidence>
<proteinExistence type="inferred from homology"/>
<sequence length="233" mass="25164">MIEIAGVNVETGPIWLTLEVATVTTLVLLALGLPLAWGLAQWRSRFKPLIEAVVALPLVLPPTVLGFYLLIAMNPDGALTRTLGWFGFEGQLSFSFTGLVIGSVIYSLPFAVQPLVHAFEAIPRPLLDAAATMRAGRLDRFVTVVLPLSRRGLLTAATLSFAHTVGEFGVVLMVGGNIPGATRMVSIAIFDHVETLEYAQAHVLSGLMLGFAMLVLGLVYTLNRRFDRRLIAP</sequence>
<evidence type="ECO:0000256" key="3">
    <source>
        <dbReference type="ARBA" id="ARBA00007069"/>
    </source>
</evidence>
<dbReference type="InterPro" id="IPR011867">
    <property type="entry name" value="ModB_ABC"/>
</dbReference>
<evidence type="ECO:0000313" key="14">
    <source>
        <dbReference type="Proteomes" id="UP001259982"/>
    </source>
</evidence>
<comment type="function">
    <text evidence="1 11">Part of the binding-protein-dependent transport system for molybdenum; probably responsible for the translocation of the substrate across the membrane.</text>
</comment>
<dbReference type="SUPFAM" id="SSF161098">
    <property type="entry name" value="MetI-like"/>
    <property type="match status" value="1"/>
</dbReference>
<dbReference type="EMBL" id="JAVRHY010000008">
    <property type="protein sequence ID" value="MDT0618807.1"/>
    <property type="molecule type" value="Genomic_DNA"/>
</dbReference>
<accession>A0ABU3B8K4</accession>
<dbReference type="Gene3D" id="1.10.3720.10">
    <property type="entry name" value="MetI-like"/>
    <property type="match status" value="1"/>
</dbReference>
<dbReference type="InterPro" id="IPR035906">
    <property type="entry name" value="MetI-like_sf"/>
</dbReference>
<feature type="transmembrane region" description="Helical" evidence="10">
    <location>
        <begin position="198"/>
        <end position="220"/>
    </location>
</feature>
<keyword evidence="4 10" id="KW-0813">Transport</keyword>
<comment type="caution">
    <text evidence="13">The sequence shown here is derived from an EMBL/GenBank/DDBJ whole genome shotgun (WGS) entry which is preliminary data.</text>
</comment>
<evidence type="ECO:0000256" key="10">
    <source>
        <dbReference type="RuleBase" id="RU363032"/>
    </source>
</evidence>